<dbReference type="PROSITE" id="PS51257">
    <property type="entry name" value="PROKAR_LIPOPROTEIN"/>
    <property type="match status" value="1"/>
</dbReference>
<proteinExistence type="predicted"/>
<protein>
    <submittedName>
        <fullName evidence="1">Uncharacterized protein</fullName>
    </submittedName>
</protein>
<keyword evidence="2" id="KW-1185">Reference proteome</keyword>
<dbReference type="RefSeq" id="WP_315652578.1">
    <property type="nucleotide sequence ID" value="NZ_JAVXZY010000010.1"/>
</dbReference>
<organism evidence="1 2">
    <name type="scientific">Roseateles aquae</name>
    <dbReference type="NCBI Taxonomy" id="3077235"/>
    <lineage>
        <taxon>Bacteria</taxon>
        <taxon>Pseudomonadati</taxon>
        <taxon>Pseudomonadota</taxon>
        <taxon>Betaproteobacteria</taxon>
        <taxon>Burkholderiales</taxon>
        <taxon>Sphaerotilaceae</taxon>
        <taxon>Roseateles</taxon>
    </lineage>
</organism>
<dbReference type="EMBL" id="JAVXZY010000010">
    <property type="protein sequence ID" value="MDT9001698.1"/>
    <property type="molecule type" value="Genomic_DNA"/>
</dbReference>
<evidence type="ECO:0000313" key="1">
    <source>
        <dbReference type="EMBL" id="MDT9001698.1"/>
    </source>
</evidence>
<reference evidence="1" key="1">
    <citation type="submission" date="2023-09" db="EMBL/GenBank/DDBJ databases">
        <title>Paucibacter sp. APW11 Genome sequencing and assembly.</title>
        <authorList>
            <person name="Kim I."/>
        </authorList>
    </citation>
    <scope>NUCLEOTIDE SEQUENCE</scope>
    <source>
        <strain evidence="1">APW11</strain>
    </source>
</reference>
<evidence type="ECO:0000313" key="2">
    <source>
        <dbReference type="Proteomes" id="UP001246372"/>
    </source>
</evidence>
<name>A0ABU3PGS1_9BURK</name>
<accession>A0ABU3PGS1</accession>
<comment type="caution">
    <text evidence="1">The sequence shown here is derived from an EMBL/GenBank/DDBJ whole genome shotgun (WGS) entry which is preliminary data.</text>
</comment>
<gene>
    <name evidence="1" type="ORF">RQP53_20645</name>
</gene>
<sequence>MIKRHWVPGIAFVILLSGCGGGSGGGGTGQPDLVQPPPEATFRFGAGYGIEQSQRLANIVVSQTGHLINYGQFAVDLAHRFARAGGSLSVTARCAFTGTIALQLDDRDSNGYASPGDVISATLDQCGVPILERKVSGKVRLEVLSADKSVDQAVKARLTVADELQVSWMEDMPIGAFDLTATLKGSLTAEWSETAVGSQLRVLSSETDNWRTTAVRDARPVTEVLSKIDVIKRVRYDLASFETTAVFLLDTGALGGVIKVSTPHAFTGNLNAPAKQFGMQAGLADYLLDIEPAPDFSVVYARAKLTKRTTQSVVDTSLVAVEELALVSDVRTGLWSPLFGTDGESVRVLLPWQSVLIESNVDRASAQRGGGAGQFEYTKADALFQRPVAARPDLSQAGASFPLQFGRAVADNSPSLQFRFVDTSGSLSRRLPSWNVAATAERQGAAYAIRPLETLRQGRDYQLEASVDGMTWGQPIQVKDAKGNAVWTSGTGFLAQFHTPSLMKVDVSMSPALIVDGQKPSRLQTSVEVKSGTTVATHRWEQLSGPTVLINDVNIAEPLVSYPDAASQVVKPVVLQHTVTDTQGHQEKTRLNLLVGAVSGQGALFVWDQGYDGASRAGDAVLGIGSVLVDADGSVVSRIGDADPLLQSPVFSVAAPSGTMLQLGTYDNAVRSLKPGPQASLWTSLFCYGDDEASTNAFTVLDIGRDSDGRVTRLAIDFTQRCVGGHRDFLRGSYRFNSTIPVTSSP</sequence>
<dbReference type="Proteomes" id="UP001246372">
    <property type="component" value="Unassembled WGS sequence"/>
</dbReference>